<evidence type="ECO:0000313" key="2">
    <source>
        <dbReference type="Proteomes" id="UP000217065"/>
    </source>
</evidence>
<comment type="caution">
    <text evidence="1">The sequence shown here is derived from an EMBL/GenBank/DDBJ whole genome shotgun (WGS) entry which is preliminary data.</text>
</comment>
<accession>A0A264W1V1</accession>
<dbReference type="Proteomes" id="UP000217065">
    <property type="component" value="Unassembled WGS sequence"/>
</dbReference>
<dbReference type="RefSeq" id="WP_094943402.1">
    <property type="nucleotide sequence ID" value="NZ_NOKQ01000220.1"/>
</dbReference>
<dbReference type="EMBL" id="NOKQ01000220">
    <property type="protein sequence ID" value="OZS77549.1"/>
    <property type="molecule type" value="Genomic_DNA"/>
</dbReference>
<evidence type="ECO:0000313" key="1">
    <source>
        <dbReference type="EMBL" id="OZS77549.1"/>
    </source>
</evidence>
<protein>
    <submittedName>
        <fullName evidence="1">Uncharacterized protein</fullName>
    </submittedName>
</protein>
<sequence>MKYLQAQMSQLVKSDRDLQKKLKELMKEHDLGKAHALKALYHAEVADSGKYMNAYKELDGHHSN</sequence>
<gene>
    <name evidence="1" type="ORF">CF394_10055</name>
</gene>
<keyword evidence="2" id="KW-1185">Reference proteome</keyword>
<dbReference type="OrthoDB" id="2736476at2"/>
<name>A0A264W1V1_9BACL</name>
<reference evidence="1 2" key="1">
    <citation type="submission" date="2017-07" db="EMBL/GenBank/DDBJ databases">
        <title>Tetzosporium hominis gen.nov. sp.nov.</title>
        <authorList>
            <person name="Tetz G."/>
            <person name="Tetz V."/>
        </authorList>
    </citation>
    <scope>NUCLEOTIDE SEQUENCE [LARGE SCALE GENOMIC DNA]</scope>
    <source>
        <strain evidence="1 2">VT-49</strain>
    </source>
</reference>
<proteinExistence type="predicted"/>
<organism evidence="1 2">
    <name type="scientific">Tetzosporium hominis</name>
    <dbReference type="NCBI Taxonomy" id="2020506"/>
    <lineage>
        <taxon>Bacteria</taxon>
        <taxon>Bacillati</taxon>
        <taxon>Bacillota</taxon>
        <taxon>Bacilli</taxon>
        <taxon>Bacillales</taxon>
        <taxon>Caryophanaceae</taxon>
        <taxon>Tetzosporium</taxon>
    </lineage>
</organism>
<dbReference type="AlphaFoldDB" id="A0A264W1V1"/>